<accession>A0A5N5G1Z6</accession>
<dbReference type="Proteomes" id="UP000327157">
    <property type="component" value="Chromosome 14"/>
</dbReference>
<dbReference type="Pfam" id="PF07727">
    <property type="entry name" value="RVT_2"/>
    <property type="match status" value="1"/>
</dbReference>
<name>A0A5N5G1Z6_9ROSA</name>
<gene>
    <name evidence="5" type="ORF">D8674_010979</name>
</gene>
<dbReference type="PANTHER" id="PTHR11439:SF463">
    <property type="entry name" value="REVERSE TRANSCRIPTASE TY1_COPIA-TYPE DOMAIN-CONTAINING PROTEIN"/>
    <property type="match status" value="1"/>
</dbReference>
<feature type="compositionally biased region" description="Low complexity" evidence="2">
    <location>
        <begin position="376"/>
        <end position="387"/>
    </location>
</feature>
<proteinExistence type="predicted"/>
<evidence type="ECO:0000256" key="2">
    <source>
        <dbReference type="SAM" id="MobiDB-lite"/>
    </source>
</evidence>
<dbReference type="InterPro" id="IPR043502">
    <property type="entry name" value="DNA/RNA_pol_sf"/>
</dbReference>
<evidence type="ECO:0000259" key="4">
    <source>
        <dbReference type="Pfam" id="PF22936"/>
    </source>
</evidence>
<evidence type="ECO:0000259" key="3">
    <source>
        <dbReference type="Pfam" id="PF07727"/>
    </source>
</evidence>
<keyword evidence="1" id="KW-0378">Hydrolase</keyword>
<evidence type="ECO:0000256" key="1">
    <source>
        <dbReference type="ARBA" id="ARBA00022750"/>
    </source>
</evidence>
<dbReference type="Pfam" id="PF22936">
    <property type="entry name" value="Pol_BBD"/>
    <property type="match status" value="1"/>
</dbReference>
<dbReference type="InterPro" id="IPR054722">
    <property type="entry name" value="PolX-like_BBD"/>
</dbReference>
<reference evidence="6" key="2">
    <citation type="submission" date="2019-10" db="EMBL/GenBank/DDBJ databases">
        <title>A de novo genome assembly of a pear dwarfing rootstock.</title>
        <authorList>
            <person name="Wang F."/>
            <person name="Wang J."/>
            <person name="Li S."/>
            <person name="Zhang Y."/>
            <person name="Fang M."/>
            <person name="Ma L."/>
            <person name="Zhao Y."/>
            <person name="Jiang S."/>
        </authorList>
    </citation>
    <scope>NUCLEOTIDE SEQUENCE [LARGE SCALE GENOMIC DNA]</scope>
</reference>
<dbReference type="OrthoDB" id="1749787at2759"/>
<dbReference type="GO" id="GO:0004190">
    <property type="term" value="F:aspartic-type endopeptidase activity"/>
    <property type="evidence" value="ECO:0007669"/>
    <property type="project" value="UniProtKB-KW"/>
</dbReference>
<evidence type="ECO:0000313" key="5">
    <source>
        <dbReference type="EMBL" id="KAB2607811.1"/>
    </source>
</evidence>
<keyword evidence="6" id="KW-1185">Reference proteome</keyword>
<feature type="compositionally biased region" description="Polar residues" evidence="2">
    <location>
        <begin position="365"/>
        <end position="375"/>
    </location>
</feature>
<feature type="region of interest" description="Disordered" evidence="2">
    <location>
        <begin position="362"/>
        <end position="387"/>
    </location>
</feature>
<dbReference type="EMBL" id="SMOL01000553">
    <property type="protein sequence ID" value="KAB2607811.1"/>
    <property type="molecule type" value="Genomic_DNA"/>
</dbReference>
<dbReference type="SUPFAM" id="SSF56672">
    <property type="entry name" value="DNA/RNA polymerases"/>
    <property type="match status" value="1"/>
</dbReference>
<comment type="caution">
    <text evidence="5">The sequence shown here is derived from an EMBL/GenBank/DDBJ whole genome shotgun (WGS) entry which is preliminary data.</text>
</comment>
<keyword evidence="1" id="KW-0645">Protease</keyword>
<reference evidence="5 6" key="3">
    <citation type="submission" date="2019-11" db="EMBL/GenBank/DDBJ databases">
        <title>A de novo genome assembly of a pear dwarfing rootstock.</title>
        <authorList>
            <person name="Wang F."/>
            <person name="Wang J."/>
            <person name="Li S."/>
            <person name="Zhang Y."/>
            <person name="Fang M."/>
            <person name="Ma L."/>
            <person name="Zhao Y."/>
            <person name="Jiang S."/>
        </authorList>
    </citation>
    <scope>NUCLEOTIDE SEQUENCE [LARGE SCALE GENOMIC DNA]</scope>
    <source>
        <strain evidence="5">S2</strain>
        <tissue evidence="5">Leaf</tissue>
    </source>
</reference>
<reference evidence="5 6" key="1">
    <citation type="submission" date="2019-09" db="EMBL/GenBank/DDBJ databases">
        <authorList>
            <person name="Ou C."/>
        </authorList>
    </citation>
    <scope>NUCLEOTIDE SEQUENCE [LARGE SCALE GENOMIC DNA]</scope>
    <source>
        <strain evidence="5">S2</strain>
        <tissue evidence="5">Leaf</tissue>
    </source>
</reference>
<feature type="domain" description="Reverse transcriptase Ty1/copia-type" evidence="3">
    <location>
        <begin position="450"/>
        <end position="545"/>
    </location>
</feature>
<dbReference type="AlphaFoldDB" id="A0A5N5G1Z6"/>
<sequence>MQTISVQGESSNVNSISFGYRLSDSNFKVWSKMMEVHAFGLGKQGYLTGKIPAVDEDDPGYVKWKKELKARGNKRAGQARMAATGSGAASNAAGSQAGSKAQQEKFDGSRRIAAVAASQLRPSPSSLIAAAQFATEMGPLLSLINQISMGDNAEDSGKIGTVLITSTKRDTGWIIDSRATDHMTYDALLFYHMTSPSKEDVITANGDVAPVTGAGSISLTPSLSIHNALLVPTLSNHLLSVGQVTEQLDCVVLMFPTFCLLQDIQTRAIIGCGTKRRGLYYVDDVSASHCNDCILAKTESSSGLSSRECSRFDAPNLGLCRESNNLCEPNLGLCRESSNLCEPNLGLSTLDYVTSRSGGLGAESLSKSSTQIGPCSNSSNTSRNNPPLVVPVRVPEDIHEYVSTHRLSSKYQAFVNTMDAIKIPTKVGEALQNPRWKEAMEVEMKALQKNETWSVESLPQGKRPVGCKWVFTIKHKADGTIDRYKARLVAKGYTQTFGVDYQETFAPVAKMNIIRVLLSLAANFDWPLKQFDVKNAFLHGDLEEEYVLDLLSETGMLACKPAETPIVQNHHLAVYPDQVPANRERYQRLVGRLIYLSLIRPYIAYAVRNLVTWRSKKQNVVARSTAEAEYPNNPVQHDRTKHVEVDRHFIKEKLDVKLIDIPYVRSEDQLADVLTHAVTTRVFQNSLDKLVFNFHGLGMPIHKTTKPDSKIAHLACLLGSVEALETRDVIALRIAC</sequence>
<feature type="compositionally biased region" description="Low complexity" evidence="2">
    <location>
        <begin position="82"/>
        <end position="101"/>
    </location>
</feature>
<dbReference type="CDD" id="cd09272">
    <property type="entry name" value="RNase_HI_RT_Ty1"/>
    <property type="match status" value="1"/>
</dbReference>
<dbReference type="PANTHER" id="PTHR11439">
    <property type="entry name" value="GAG-POL-RELATED RETROTRANSPOSON"/>
    <property type="match status" value="1"/>
</dbReference>
<feature type="region of interest" description="Disordered" evidence="2">
    <location>
        <begin position="73"/>
        <end position="104"/>
    </location>
</feature>
<feature type="domain" description="Retrovirus-related Pol polyprotein from transposon TNT 1-94-like beta-barrel" evidence="4">
    <location>
        <begin position="173"/>
        <end position="246"/>
    </location>
</feature>
<protein>
    <submittedName>
        <fullName evidence="5">Uncharacterized protein</fullName>
    </submittedName>
</protein>
<evidence type="ECO:0000313" key="6">
    <source>
        <dbReference type="Proteomes" id="UP000327157"/>
    </source>
</evidence>
<keyword evidence="1" id="KW-0064">Aspartyl protease</keyword>
<dbReference type="InterPro" id="IPR013103">
    <property type="entry name" value="RVT_2"/>
</dbReference>
<organism evidence="5 6">
    <name type="scientific">Pyrus ussuriensis x Pyrus communis</name>
    <dbReference type="NCBI Taxonomy" id="2448454"/>
    <lineage>
        <taxon>Eukaryota</taxon>
        <taxon>Viridiplantae</taxon>
        <taxon>Streptophyta</taxon>
        <taxon>Embryophyta</taxon>
        <taxon>Tracheophyta</taxon>
        <taxon>Spermatophyta</taxon>
        <taxon>Magnoliopsida</taxon>
        <taxon>eudicotyledons</taxon>
        <taxon>Gunneridae</taxon>
        <taxon>Pentapetalae</taxon>
        <taxon>rosids</taxon>
        <taxon>fabids</taxon>
        <taxon>Rosales</taxon>
        <taxon>Rosaceae</taxon>
        <taxon>Amygdaloideae</taxon>
        <taxon>Maleae</taxon>
        <taxon>Pyrus</taxon>
    </lineage>
</organism>